<gene>
    <name evidence="1" type="ORF">BAA01_16600</name>
</gene>
<sequence length="70" mass="8173">MIRQLEHYRRRGCRVEVIYLDRHGRFSQREVVILSIRGGRVRVYCYAKDGIRELIAENILAIMPAKGIAS</sequence>
<name>A0A1Y3PI56_9BACI</name>
<dbReference type="AlphaFoldDB" id="A0A1Y3PI56"/>
<proteinExistence type="predicted"/>
<dbReference type="Proteomes" id="UP000196475">
    <property type="component" value="Unassembled WGS sequence"/>
</dbReference>
<organism evidence="1 2">
    <name type="scientific">Bacillus thermozeamaize</name>
    <dbReference type="NCBI Taxonomy" id="230954"/>
    <lineage>
        <taxon>Bacteria</taxon>
        <taxon>Bacillati</taxon>
        <taxon>Bacillota</taxon>
        <taxon>Bacilli</taxon>
        <taxon>Bacillales</taxon>
        <taxon>Bacillaceae</taxon>
        <taxon>Bacillus</taxon>
    </lineage>
</organism>
<evidence type="ECO:0000313" key="2">
    <source>
        <dbReference type="Proteomes" id="UP000196475"/>
    </source>
</evidence>
<protein>
    <recommendedName>
        <fullName evidence="3">WYL domain-containing protein</fullName>
    </recommendedName>
</protein>
<accession>A0A1Y3PI56</accession>
<reference evidence="2" key="1">
    <citation type="submission" date="2016-06" db="EMBL/GenBank/DDBJ databases">
        <authorList>
            <person name="Nascimento L."/>
            <person name="Pereira R.V."/>
            <person name="Martins L.F."/>
            <person name="Quaggio R.B."/>
            <person name="Silva A.M."/>
            <person name="Setubal J.C."/>
        </authorList>
    </citation>
    <scope>NUCLEOTIDE SEQUENCE [LARGE SCALE GENOMIC DNA]</scope>
</reference>
<evidence type="ECO:0000313" key="1">
    <source>
        <dbReference type="EMBL" id="OUM87031.1"/>
    </source>
</evidence>
<evidence type="ECO:0008006" key="3">
    <source>
        <dbReference type="Google" id="ProtNLM"/>
    </source>
</evidence>
<dbReference type="EMBL" id="LZRT01000080">
    <property type="protein sequence ID" value="OUM87031.1"/>
    <property type="molecule type" value="Genomic_DNA"/>
</dbReference>
<comment type="caution">
    <text evidence="1">The sequence shown here is derived from an EMBL/GenBank/DDBJ whole genome shotgun (WGS) entry which is preliminary data.</text>
</comment>